<dbReference type="Proteomes" id="UP000463868">
    <property type="component" value="Chromosome"/>
</dbReference>
<name>A0A857IHF3_ACIHA</name>
<proteinExistence type="predicted"/>
<sequence length="134" mass="15572">MTIILYGKGSILLNKIKDTLDKEHLSYLYTDNSNININELIILIDQDLHPFEENILEKMRHSIYILGVWAKSSSTKYLPRNLENLFDSIICEDNIPLLNSILENKKVILQTPECIELETKEIIRVNCKTGKRLK</sequence>
<dbReference type="EMBL" id="CP031976">
    <property type="protein sequence ID" value="QHI12574.1"/>
    <property type="molecule type" value="Genomic_DNA"/>
</dbReference>
<evidence type="ECO:0000313" key="1">
    <source>
        <dbReference type="EMBL" id="QHI12574.1"/>
    </source>
</evidence>
<evidence type="ECO:0000313" key="2">
    <source>
        <dbReference type="Proteomes" id="UP000463868"/>
    </source>
</evidence>
<organism evidence="1 2">
    <name type="scientific">Acinetobacter haemolyticus</name>
    <dbReference type="NCBI Taxonomy" id="29430"/>
    <lineage>
        <taxon>Bacteria</taxon>
        <taxon>Pseudomonadati</taxon>
        <taxon>Pseudomonadota</taxon>
        <taxon>Gammaproteobacteria</taxon>
        <taxon>Moraxellales</taxon>
        <taxon>Moraxellaceae</taxon>
        <taxon>Acinetobacter</taxon>
    </lineage>
</organism>
<accession>A0A857IHF3</accession>
<dbReference type="RefSeq" id="WP_005089318.1">
    <property type="nucleotide sequence ID" value="NZ_CP031972.1"/>
</dbReference>
<gene>
    <name evidence="1" type="ORF">AhaeAN43_03850</name>
</gene>
<dbReference type="AlphaFoldDB" id="A0A857IHF3"/>
<protein>
    <submittedName>
        <fullName evidence="1">Uncharacterized protein</fullName>
    </submittedName>
</protein>
<reference evidence="1 2" key="1">
    <citation type="submission" date="2018-08" db="EMBL/GenBank/DDBJ databases">
        <title>Analysis of the genomic diversity of Mexican Acinetobacter haemolyticus clinical isolates.</title>
        <authorList>
            <person name="Castro-Jaimes S."/>
            <person name="Cevallos M.A."/>
        </authorList>
    </citation>
    <scope>NUCLEOTIDE SEQUENCE [LARGE SCALE GENOMIC DNA]</scope>
    <source>
        <strain evidence="1 2">AN43</strain>
    </source>
</reference>